<dbReference type="STRING" id="1850517.A8708_26530"/>
<dbReference type="RefSeq" id="WP_068663667.1">
    <property type="nucleotide sequence ID" value="NZ_LYPB01000058.1"/>
</dbReference>
<reference evidence="1 2" key="1">
    <citation type="submission" date="2016-05" db="EMBL/GenBank/DDBJ databases">
        <title>Paenibacillus sp. 1ZS3-15 nov., isolated from the rhizosphere soil.</title>
        <authorList>
            <person name="Zhang X.X."/>
            <person name="Zhang J."/>
        </authorList>
    </citation>
    <scope>NUCLEOTIDE SEQUENCE [LARGE SCALE GENOMIC DNA]</scope>
    <source>
        <strain evidence="1 2">1ZS3-15</strain>
    </source>
</reference>
<dbReference type="AlphaFoldDB" id="A0A198ACP5"/>
<evidence type="ECO:0000313" key="1">
    <source>
        <dbReference type="EMBL" id="OAS19269.1"/>
    </source>
</evidence>
<name>A0A198ACP5_9BACL</name>
<comment type="caution">
    <text evidence="1">The sequence shown here is derived from an EMBL/GenBank/DDBJ whole genome shotgun (WGS) entry which is preliminary data.</text>
</comment>
<evidence type="ECO:0000313" key="2">
    <source>
        <dbReference type="Proteomes" id="UP000078454"/>
    </source>
</evidence>
<dbReference type="Proteomes" id="UP000078454">
    <property type="component" value="Unassembled WGS sequence"/>
</dbReference>
<sequence length="59" mass="7009">MIDEQTLLQWIEKKRHVFGGPYDDSEKEEDIQKYEGALMMLRLLKQEIAWGHFKKGNGE</sequence>
<dbReference type="EMBL" id="LYPB01000058">
    <property type="protein sequence ID" value="OAS19269.1"/>
    <property type="molecule type" value="Genomic_DNA"/>
</dbReference>
<protein>
    <submittedName>
        <fullName evidence="1">Uncharacterized protein</fullName>
    </submittedName>
</protein>
<keyword evidence="2" id="KW-1185">Reference proteome</keyword>
<organism evidence="1 2">
    <name type="scientific">Paenibacillus oryzisoli</name>
    <dbReference type="NCBI Taxonomy" id="1850517"/>
    <lineage>
        <taxon>Bacteria</taxon>
        <taxon>Bacillati</taxon>
        <taxon>Bacillota</taxon>
        <taxon>Bacilli</taxon>
        <taxon>Bacillales</taxon>
        <taxon>Paenibacillaceae</taxon>
        <taxon>Paenibacillus</taxon>
    </lineage>
</organism>
<accession>A0A198ACP5</accession>
<proteinExistence type="predicted"/>
<gene>
    <name evidence="1" type="ORF">A8708_26530</name>
</gene>